<keyword evidence="1" id="KW-1133">Transmembrane helix</keyword>
<keyword evidence="3" id="KW-1185">Reference proteome</keyword>
<protein>
    <submittedName>
        <fullName evidence="2">Uncharacterized protein</fullName>
    </submittedName>
</protein>
<dbReference type="AlphaFoldDB" id="A0A4R8C274"/>
<dbReference type="EMBL" id="SODP01000002">
    <property type="protein sequence ID" value="TDW69574.1"/>
    <property type="molecule type" value="Genomic_DNA"/>
</dbReference>
<keyword evidence="1" id="KW-0812">Transmembrane</keyword>
<dbReference type="Proteomes" id="UP000295146">
    <property type="component" value="Unassembled WGS sequence"/>
</dbReference>
<gene>
    <name evidence="2" type="ORF">EV653_3600</name>
</gene>
<feature type="transmembrane region" description="Helical" evidence="1">
    <location>
        <begin position="9"/>
        <end position="25"/>
    </location>
</feature>
<sequence length="129" mass="14409">MNMRGLRKYWGYLLFVALITTAWTWKLGPAVLIVGWTLVTAYFLFQAPVYCGAETRTGQLCRNNSSGILMGCSYRQHKWQKLKLAFVPRRWRELNKGLWVSGSKILATLGAIVAIVSGIVSTTLAVVNA</sequence>
<comment type="caution">
    <text evidence="2">The sequence shown here is derived from an EMBL/GenBank/DDBJ whole genome shotgun (WGS) entry which is preliminary data.</text>
</comment>
<organism evidence="2 3">
    <name type="scientific">Kribbella pratensis</name>
    <dbReference type="NCBI Taxonomy" id="2512112"/>
    <lineage>
        <taxon>Bacteria</taxon>
        <taxon>Bacillati</taxon>
        <taxon>Actinomycetota</taxon>
        <taxon>Actinomycetes</taxon>
        <taxon>Propionibacteriales</taxon>
        <taxon>Kribbellaceae</taxon>
        <taxon>Kribbella</taxon>
    </lineage>
</organism>
<reference evidence="2 3" key="1">
    <citation type="submission" date="2019-03" db="EMBL/GenBank/DDBJ databases">
        <title>Genomic Encyclopedia of Type Strains, Phase III (KMG-III): the genomes of soil and plant-associated and newly described type strains.</title>
        <authorList>
            <person name="Whitman W."/>
        </authorList>
    </citation>
    <scope>NUCLEOTIDE SEQUENCE [LARGE SCALE GENOMIC DNA]</scope>
    <source>
        <strain evidence="2 3">VKM Ac-2573</strain>
    </source>
</reference>
<keyword evidence="1" id="KW-0472">Membrane</keyword>
<evidence type="ECO:0000313" key="2">
    <source>
        <dbReference type="EMBL" id="TDW69574.1"/>
    </source>
</evidence>
<evidence type="ECO:0000313" key="3">
    <source>
        <dbReference type="Proteomes" id="UP000295146"/>
    </source>
</evidence>
<accession>A0A4R8C274</accession>
<name>A0A4R8C274_9ACTN</name>
<feature type="transmembrane region" description="Helical" evidence="1">
    <location>
        <begin position="105"/>
        <end position="127"/>
    </location>
</feature>
<evidence type="ECO:0000256" key="1">
    <source>
        <dbReference type="SAM" id="Phobius"/>
    </source>
</evidence>
<proteinExistence type="predicted"/>